<dbReference type="Gramene" id="A09p35340.2_BraZ1">
    <property type="protein sequence ID" value="A09p35340.2_BraZ1.CDS"/>
    <property type="gene ID" value="A09g35340.2_BraZ1"/>
</dbReference>
<evidence type="ECO:0000313" key="2">
    <source>
        <dbReference type="Proteomes" id="UP000694005"/>
    </source>
</evidence>
<dbReference type="AlphaFoldDB" id="A0A8D9CX56"/>
<accession>A0A8D9CX56</accession>
<dbReference type="EMBL" id="LS974625">
    <property type="protein sequence ID" value="CAG7863067.1"/>
    <property type="molecule type" value="Genomic_DNA"/>
</dbReference>
<sequence>VWKLTKGLRRIEEDKGIKLDTVYNSWAMHVGQLPELGGLAHSAVSAGDQLNSAGLSVRVLGSWDGSGQWLGHVGDRVCRWAGGLLGLSQGHGQSVWDSFGHVQELFGSSRAC</sequence>
<reference evidence="1 2" key="1">
    <citation type="submission" date="2021-07" db="EMBL/GenBank/DDBJ databases">
        <authorList>
            <consortium name="Genoscope - CEA"/>
            <person name="William W."/>
        </authorList>
    </citation>
    <scope>NUCLEOTIDE SEQUENCE [LARGE SCALE GENOMIC DNA]</scope>
</reference>
<protein>
    <submittedName>
        <fullName evidence="1">Uncharacterized protein</fullName>
    </submittedName>
</protein>
<gene>
    <name evidence="1" type="ORF">BRAPAZ1V2_A09P35340.2</name>
</gene>
<proteinExistence type="predicted"/>
<name>A0A8D9CX56_BRACM</name>
<organism evidence="1 2">
    <name type="scientific">Brassica campestris</name>
    <name type="common">Field mustard</name>
    <dbReference type="NCBI Taxonomy" id="3711"/>
    <lineage>
        <taxon>Eukaryota</taxon>
        <taxon>Viridiplantae</taxon>
        <taxon>Streptophyta</taxon>
        <taxon>Embryophyta</taxon>
        <taxon>Tracheophyta</taxon>
        <taxon>Spermatophyta</taxon>
        <taxon>Magnoliopsida</taxon>
        <taxon>eudicotyledons</taxon>
        <taxon>Gunneridae</taxon>
        <taxon>Pentapetalae</taxon>
        <taxon>rosids</taxon>
        <taxon>malvids</taxon>
        <taxon>Brassicales</taxon>
        <taxon>Brassicaceae</taxon>
        <taxon>Brassiceae</taxon>
        <taxon>Brassica</taxon>
    </lineage>
</organism>
<evidence type="ECO:0000313" key="1">
    <source>
        <dbReference type="EMBL" id="CAG7863067.1"/>
    </source>
</evidence>
<feature type="non-terminal residue" evidence="1">
    <location>
        <position position="112"/>
    </location>
</feature>
<dbReference type="Proteomes" id="UP000694005">
    <property type="component" value="Chromosome A09"/>
</dbReference>
<feature type="non-terminal residue" evidence="1">
    <location>
        <position position="1"/>
    </location>
</feature>